<feature type="region of interest" description="Disordered" evidence="2">
    <location>
        <begin position="1"/>
        <end position="67"/>
    </location>
</feature>
<keyword evidence="4" id="KW-1185">Reference proteome</keyword>
<protein>
    <submittedName>
        <fullName evidence="3">Uncharacterized protein</fullName>
    </submittedName>
</protein>
<accession>A0A8H4RGL3</accession>
<evidence type="ECO:0000313" key="3">
    <source>
        <dbReference type="EMBL" id="KAF4628284.1"/>
    </source>
</evidence>
<feature type="compositionally biased region" description="Polar residues" evidence="2">
    <location>
        <begin position="47"/>
        <end position="56"/>
    </location>
</feature>
<comment type="caution">
    <text evidence="3">The sequence shown here is derived from an EMBL/GenBank/DDBJ whole genome shotgun (WGS) entry which is preliminary data.</text>
</comment>
<feature type="compositionally biased region" description="Polar residues" evidence="2">
    <location>
        <begin position="233"/>
        <end position="249"/>
    </location>
</feature>
<name>A0A8H4RGL3_9HELO</name>
<proteinExistence type="predicted"/>
<gene>
    <name evidence="3" type="ORF">G7Y89_g9866</name>
</gene>
<feature type="coiled-coil region" evidence="1">
    <location>
        <begin position="126"/>
        <end position="199"/>
    </location>
</feature>
<sequence>MNSGNHSQSSFSHPNVSPQSTRSGPSQYQGSHNRDSSSSTHHSGQSQVMSPTFYQSGGQGSKVDLDRPDMTIGQLSVYLQERLAQLQTRIKHTPGIPTNVQNLLIEECRTIGQEFNEQQRHLKHQIEVIQNENIQLSAQLLDAQEKLKTSIQDRDTLQSRVDKLLQEAEKSDKEWDIAMQHLQATNASLMEKIAMQEEQLKGKRALWLDSNPHASAQRRDAMKATIRDPFHSPSASGNSGVGSQMSNIDSPAPSPLKSSFSGTFSGPPPQMAPSGAPTGPAIPRGPRRRAHLNIQLPVGKAEQRSHMALPASWQKFPSTANKIFNTEPGDTPPAPPPSMALVVHTKAEDPAEDYTNAFGKLYALIEGWVKTYANEPNVTNDQKVARSNDVLWAYMMNCTYPGHRQDSHTHVMALLSEPQTRYWFMMRMCVTYCVKDIISIKTFYSYSDLVNKQLEEVRTKLQERGKSDRTSMTVEMLIVFQGLANEARQGLVDQQARAVQSIISAGNYQAYRSTQLAYHTKRLRDMLGPMLNDNISRQAAGKDLGAIAVTAWELSVKMHTSHLTFQVYFPETAAKFMAATMVAKDQPHTDPMELQIRQTRLKLVITPVITMRDDRGTTIKAKNLHHSTVLTMM</sequence>
<organism evidence="3 4">
    <name type="scientific">Cudoniella acicularis</name>
    <dbReference type="NCBI Taxonomy" id="354080"/>
    <lineage>
        <taxon>Eukaryota</taxon>
        <taxon>Fungi</taxon>
        <taxon>Dikarya</taxon>
        <taxon>Ascomycota</taxon>
        <taxon>Pezizomycotina</taxon>
        <taxon>Leotiomycetes</taxon>
        <taxon>Helotiales</taxon>
        <taxon>Tricladiaceae</taxon>
        <taxon>Cudoniella</taxon>
    </lineage>
</organism>
<feature type="region of interest" description="Disordered" evidence="2">
    <location>
        <begin position="228"/>
        <end position="286"/>
    </location>
</feature>
<dbReference type="Proteomes" id="UP000566819">
    <property type="component" value="Unassembled WGS sequence"/>
</dbReference>
<dbReference type="AlphaFoldDB" id="A0A8H4RGL3"/>
<evidence type="ECO:0000256" key="1">
    <source>
        <dbReference type="SAM" id="Coils"/>
    </source>
</evidence>
<reference evidence="3 4" key="1">
    <citation type="submission" date="2020-03" db="EMBL/GenBank/DDBJ databases">
        <title>Draft Genome Sequence of Cudoniella acicularis.</title>
        <authorList>
            <person name="Buettner E."/>
            <person name="Kellner H."/>
        </authorList>
    </citation>
    <scope>NUCLEOTIDE SEQUENCE [LARGE SCALE GENOMIC DNA]</scope>
    <source>
        <strain evidence="3 4">DSM 108380</strain>
    </source>
</reference>
<evidence type="ECO:0000313" key="4">
    <source>
        <dbReference type="Proteomes" id="UP000566819"/>
    </source>
</evidence>
<dbReference type="EMBL" id="JAAMPI010000834">
    <property type="protein sequence ID" value="KAF4628284.1"/>
    <property type="molecule type" value="Genomic_DNA"/>
</dbReference>
<feature type="compositionally biased region" description="Polar residues" evidence="2">
    <location>
        <begin position="1"/>
        <end position="30"/>
    </location>
</feature>
<keyword evidence="1" id="KW-0175">Coiled coil</keyword>
<evidence type="ECO:0000256" key="2">
    <source>
        <dbReference type="SAM" id="MobiDB-lite"/>
    </source>
</evidence>
<dbReference type="OrthoDB" id="4203839at2759"/>
<feature type="compositionally biased region" description="Low complexity" evidence="2">
    <location>
        <begin position="275"/>
        <end position="284"/>
    </location>
</feature>
<feature type="compositionally biased region" description="Low complexity" evidence="2">
    <location>
        <begin position="36"/>
        <end position="46"/>
    </location>
</feature>